<feature type="compositionally biased region" description="Basic residues" evidence="3">
    <location>
        <begin position="376"/>
        <end position="387"/>
    </location>
</feature>
<dbReference type="InterPro" id="IPR004114">
    <property type="entry name" value="THUMP_dom"/>
</dbReference>
<dbReference type="SUPFAM" id="SSF143437">
    <property type="entry name" value="THUMP domain-like"/>
    <property type="match status" value="1"/>
</dbReference>
<feature type="compositionally biased region" description="Low complexity" evidence="3">
    <location>
        <begin position="403"/>
        <end position="413"/>
    </location>
</feature>
<dbReference type="Gene3D" id="3.40.50.150">
    <property type="entry name" value="Vaccinia Virus protein VP39"/>
    <property type="match status" value="1"/>
</dbReference>
<dbReference type="AlphaFoldDB" id="F2TZZ8"/>
<dbReference type="InParanoid" id="F2TZZ8"/>
<keyword evidence="2" id="KW-0694">RNA-binding</keyword>
<proteinExistence type="predicted"/>
<dbReference type="GO" id="GO:0003723">
    <property type="term" value="F:RNA binding"/>
    <property type="evidence" value="ECO:0007669"/>
    <property type="project" value="UniProtKB-UniRule"/>
</dbReference>
<dbReference type="GO" id="GO:0016423">
    <property type="term" value="F:tRNA (guanine) methyltransferase activity"/>
    <property type="evidence" value="ECO:0007669"/>
    <property type="project" value="TreeGrafter"/>
</dbReference>
<evidence type="ECO:0000256" key="1">
    <source>
        <dbReference type="ARBA" id="ARBA00022603"/>
    </source>
</evidence>
<dbReference type="RefSeq" id="XP_004997287.1">
    <property type="nucleotide sequence ID" value="XM_004997230.1"/>
</dbReference>
<keyword evidence="1" id="KW-0489">Methyltransferase</keyword>
<dbReference type="CDD" id="cd02440">
    <property type="entry name" value="AdoMet_MTases"/>
    <property type="match status" value="1"/>
</dbReference>
<protein>
    <recommendedName>
        <fullName evidence="4">THUMP domain-containing protein</fullName>
    </recommendedName>
</protein>
<evidence type="ECO:0000313" key="5">
    <source>
        <dbReference type="EMBL" id="EGD80726.1"/>
    </source>
</evidence>
<sequence>MLYALSTNSGLEGFAAQEVESFLGASDVNTTESFVRFTSECQACDLLNLRTVERAFAGLACLDDSVMATFKERDATECMELIADAITPKAAAAALAAWRNATQNTSNSFEPSFRVSCKRIGGRSKHLRSTDIAAHVGISMRNKLGWRVDLKSYDMEVYVRVEDTFVFVGISLSEQRLTDRKDIVVEGLRGSAAYALAMMAEPRPGDVILDPMCGKGALLFEAHRLCPAALLVGTDMSNAQLRAAAQNAIGTRSSHQAALFKGDARMLPLESASIDRIVCDLPFGKKFGSAKDNRDLYPAVLRECTRVLRPSGRAVLLTSKKQLTTLLTAVHGQELHICRQQRFKLGNTESTAVVVRHRRAGDPVIDPAEAALDARARRKRNKAKRAANARGGEYDDSSKRAKQPAQQAAAAAQGHKQEHEKRHEQEQQHKQDQDQDHEPGRIRLPQRQQRRQQQQQQAQGWGEFLQSSCVLS</sequence>
<feature type="region of interest" description="Disordered" evidence="3">
    <location>
        <begin position="375"/>
        <end position="472"/>
    </location>
</feature>
<organism evidence="6">
    <name type="scientific">Salpingoeca rosetta (strain ATCC 50818 / BSB-021)</name>
    <dbReference type="NCBI Taxonomy" id="946362"/>
    <lineage>
        <taxon>Eukaryota</taxon>
        <taxon>Choanoflagellata</taxon>
        <taxon>Craspedida</taxon>
        <taxon>Salpingoecidae</taxon>
        <taxon>Salpingoeca</taxon>
    </lineage>
</organism>
<dbReference type="STRING" id="946362.F2TZZ8"/>
<dbReference type="CDD" id="cd11715">
    <property type="entry name" value="THUMP_AdoMetMT"/>
    <property type="match status" value="1"/>
</dbReference>
<accession>F2TZZ8</accession>
<dbReference type="GO" id="GO:0030488">
    <property type="term" value="P:tRNA methylation"/>
    <property type="evidence" value="ECO:0007669"/>
    <property type="project" value="TreeGrafter"/>
</dbReference>
<dbReference type="PANTHER" id="PTHR14911">
    <property type="entry name" value="THUMP DOMAIN-CONTAINING"/>
    <property type="match status" value="1"/>
</dbReference>
<dbReference type="eggNOG" id="ENOG502QSR4">
    <property type="taxonomic scope" value="Eukaryota"/>
</dbReference>
<gene>
    <name evidence="5" type="ORF">PTSG_01316</name>
</gene>
<dbReference type="GO" id="GO:0043527">
    <property type="term" value="C:tRNA methyltransferase complex"/>
    <property type="evidence" value="ECO:0007669"/>
    <property type="project" value="UniProtKB-ARBA"/>
</dbReference>
<dbReference type="GeneID" id="16077884"/>
<dbReference type="PRINTS" id="PR00507">
    <property type="entry name" value="N12N6MTFRASE"/>
</dbReference>
<feature type="compositionally biased region" description="Basic and acidic residues" evidence="3">
    <location>
        <begin position="415"/>
        <end position="441"/>
    </location>
</feature>
<dbReference type="KEGG" id="sre:PTSG_01316"/>
<dbReference type="OrthoDB" id="2013972at2759"/>
<dbReference type="Pfam" id="PF02926">
    <property type="entry name" value="THUMP"/>
    <property type="match status" value="1"/>
</dbReference>
<dbReference type="Gene3D" id="3.30.2130.30">
    <property type="match status" value="1"/>
</dbReference>
<evidence type="ECO:0000313" key="6">
    <source>
        <dbReference type="Proteomes" id="UP000007799"/>
    </source>
</evidence>
<keyword evidence="1" id="KW-0808">Transferase</keyword>
<dbReference type="EMBL" id="GL832958">
    <property type="protein sequence ID" value="EGD80726.1"/>
    <property type="molecule type" value="Genomic_DNA"/>
</dbReference>
<name>F2TZZ8_SALR5</name>
<feature type="domain" description="THUMP" evidence="4">
    <location>
        <begin position="64"/>
        <end position="172"/>
    </location>
</feature>
<dbReference type="OMA" id="TECMELI"/>
<reference evidence="5" key="1">
    <citation type="submission" date="2009-08" db="EMBL/GenBank/DDBJ databases">
        <title>Annotation of Salpingoeca rosetta.</title>
        <authorList>
            <consortium name="The Broad Institute Genome Sequencing Platform"/>
            <person name="Russ C."/>
            <person name="Cuomo C."/>
            <person name="Burger G."/>
            <person name="Gray M.W."/>
            <person name="Holland P.W.H."/>
            <person name="King N."/>
            <person name="Lang F.B.F."/>
            <person name="Roger A.J."/>
            <person name="Ruiz-Trillo I."/>
            <person name="Young S.K."/>
            <person name="Zeng Q."/>
            <person name="Gargeya S."/>
            <person name="Alvarado L."/>
            <person name="Berlin A."/>
            <person name="Chapman S.B."/>
            <person name="Chen Z."/>
            <person name="Freedman E."/>
            <person name="Gellesch M."/>
            <person name="Goldberg J."/>
            <person name="Griggs A."/>
            <person name="Gujja S."/>
            <person name="Heilman E."/>
            <person name="Heiman D."/>
            <person name="Howarth C."/>
            <person name="Mehta T."/>
            <person name="Neiman D."/>
            <person name="Pearson M."/>
            <person name="Roberts A."/>
            <person name="Saif S."/>
            <person name="Shea T."/>
            <person name="Shenoy N."/>
            <person name="Sisk P."/>
            <person name="Stolte C."/>
            <person name="Sykes S."/>
            <person name="White J."/>
            <person name="Yandava C."/>
            <person name="Haas B."/>
            <person name="Nusbaum C."/>
            <person name="Birren B."/>
        </authorList>
    </citation>
    <scope>NUCLEOTIDE SEQUENCE [LARGE SCALE GENOMIC DNA]</scope>
    <source>
        <strain evidence="5">ATCC 50818</strain>
    </source>
</reference>
<keyword evidence="6" id="KW-1185">Reference proteome</keyword>
<evidence type="ECO:0000256" key="2">
    <source>
        <dbReference type="PROSITE-ProRule" id="PRU00529"/>
    </source>
</evidence>
<dbReference type="Proteomes" id="UP000007799">
    <property type="component" value="Unassembled WGS sequence"/>
</dbReference>
<dbReference type="PANTHER" id="PTHR14911:SF1">
    <property type="entry name" value="THUMP DOMAIN-CONTAINING PROTEIN 2"/>
    <property type="match status" value="1"/>
</dbReference>
<dbReference type="SUPFAM" id="SSF53335">
    <property type="entry name" value="S-adenosyl-L-methionine-dependent methyltransferases"/>
    <property type="match status" value="1"/>
</dbReference>
<evidence type="ECO:0000259" key="4">
    <source>
        <dbReference type="PROSITE" id="PS51165"/>
    </source>
</evidence>
<evidence type="ECO:0000256" key="3">
    <source>
        <dbReference type="SAM" id="MobiDB-lite"/>
    </source>
</evidence>
<dbReference type="InterPro" id="IPR000241">
    <property type="entry name" value="RlmKL-like_Mtase"/>
</dbReference>
<dbReference type="Pfam" id="PF01170">
    <property type="entry name" value="UPF0020"/>
    <property type="match status" value="1"/>
</dbReference>
<dbReference type="FunFam" id="3.40.50.150:FF:000073">
    <property type="entry name" value="THUMP domain containing 3"/>
    <property type="match status" value="1"/>
</dbReference>
<dbReference type="PROSITE" id="PS51165">
    <property type="entry name" value="THUMP"/>
    <property type="match status" value="1"/>
</dbReference>
<dbReference type="SMART" id="SM00981">
    <property type="entry name" value="THUMP"/>
    <property type="match status" value="1"/>
</dbReference>
<dbReference type="InterPro" id="IPR029063">
    <property type="entry name" value="SAM-dependent_MTases_sf"/>
</dbReference>